<accession>A0AA36LP91</accession>
<dbReference type="AlphaFoldDB" id="A0AA36LP91"/>
<organism evidence="1 2">
    <name type="scientific">Yersinia mollaretii</name>
    <dbReference type="NCBI Taxonomy" id="33060"/>
    <lineage>
        <taxon>Bacteria</taxon>
        <taxon>Pseudomonadati</taxon>
        <taxon>Pseudomonadota</taxon>
        <taxon>Gammaproteobacteria</taxon>
        <taxon>Enterobacterales</taxon>
        <taxon>Yersiniaceae</taxon>
        <taxon>Yersinia</taxon>
    </lineage>
</organism>
<proteinExistence type="predicted"/>
<dbReference type="EMBL" id="CQBM01000004">
    <property type="protein sequence ID" value="CNI12270.1"/>
    <property type="molecule type" value="Genomic_DNA"/>
</dbReference>
<protein>
    <submittedName>
        <fullName evidence="1">Uncharacterized protein</fullName>
    </submittedName>
</protein>
<evidence type="ECO:0000313" key="2">
    <source>
        <dbReference type="Proteomes" id="UP000040841"/>
    </source>
</evidence>
<dbReference type="RefSeq" id="WP_143715189.1">
    <property type="nucleotide sequence ID" value="NZ_CABMMJ010000004.1"/>
</dbReference>
<sequence>MDEYYVQFTDDTQTVIGLYFCCPQDPNVYPNLGTVFGNDPRYIAYYDSLPAFARDGMPVPIYPTMTVDLGEKK</sequence>
<comment type="caution">
    <text evidence="1">The sequence shown here is derived from an EMBL/GenBank/DDBJ whole genome shotgun (WGS) entry which is preliminary data.</text>
</comment>
<evidence type="ECO:0000313" key="1">
    <source>
        <dbReference type="EMBL" id="CNI12270.1"/>
    </source>
</evidence>
<reference evidence="1 2" key="1">
    <citation type="submission" date="2015-03" db="EMBL/GenBank/DDBJ databases">
        <authorList>
            <consortium name="Pathogen Informatics"/>
            <person name="Murphy D."/>
        </authorList>
    </citation>
    <scope>NUCLEOTIDE SEQUENCE [LARGE SCALE GENOMIC DNA]</scope>
    <source>
        <strain evidence="1 2">FE82747</strain>
    </source>
</reference>
<dbReference type="Proteomes" id="UP000040841">
    <property type="component" value="Unassembled WGS sequence"/>
</dbReference>
<gene>
    <name evidence="1" type="ORF">ERS008502_02326</name>
</gene>
<name>A0AA36LP91_YERMO</name>